<name>A0A084FVI6_PSEDA</name>
<comment type="caution">
    <text evidence="8">The sequence shown here is derived from an EMBL/GenBank/DDBJ whole genome shotgun (WGS) entry which is preliminary data.</text>
</comment>
<dbReference type="Gene3D" id="3.30.160.60">
    <property type="entry name" value="Classic Zinc Finger"/>
    <property type="match status" value="1"/>
</dbReference>
<evidence type="ECO:0000256" key="4">
    <source>
        <dbReference type="ARBA" id="ARBA00022833"/>
    </source>
</evidence>
<dbReference type="KEGG" id="sapo:SAPIO_CDS10484"/>
<dbReference type="GO" id="GO:0008270">
    <property type="term" value="F:zinc ion binding"/>
    <property type="evidence" value="ECO:0007669"/>
    <property type="project" value="UniProtKB-KW"/>
</dbReference>
<feature type="region of interest" description="Disordered" evidence="6">
    <location>
        <begin position="217"/>
        <end position="286"/>
    </location>
</feature>
<evidence type="ECO:0000313" key="8">
    <source>
        <dbReference type="EMBL" id="KEZ39098.1"/>
    </source>
</evidence>
<dbReference type="PROSITE" id="PS00028">
    <property type="entry name" value="ZINC_FINGER_C2H2_1"/>
    <property type="match status" value="2"/>
</dbReference>
<dbReference type="InterPro" id="IPR013087">
    <property type="entry name" value="Znf_C2H2_type"/>
</dbReference>
<evidence type="ECO:0000256" key="5">
    <source>
        <dbReference type="PROSITE-ProRule" id="PRU00042"/>
    </source>
</evidence>
<dbReference type="GO" id="GO:0005634">
    <property type="term" value="C:nucleus"/>
    <property type="evidence" value="ECO:0007669"/>
    <property type="project" value="UniProtKB-ARBA"/>
</dbReference>
<dbReference type="RefSeq" id="XP_016638897.1">
    <property type="nucleotide sequence ID" value="XM_016784068.1"/>
</dbReference>
<organism evidence="8 9">
    <name type="scientific">Pseudallescheria apiosperma</name>
    <name type="common">Scedosporium apiospermum</name>
    <dbReference type="NCBI Taxonomy" id="563466"/>
    <lineage>
        <taxon>Eukaryota</taxon>
        <taxon>Fungi</taxon>
        <taxon>Dikarya</taxon>
        <taxon>Ascomycota</taxon>
        <taxon>Pezizomycotina</taxon>
        <taxon>Sordariomycetes</taxon>
        <taxon>Hypocreomycetidae</taxon>
        <taxon>Microascales</taxon>
        <taxon>Microascaceae</taxon>
        <taxon>Scedosporium</taxon>
    </lineage>
</organism>
<dbReference type="VEuPathDB" id="FungiDB:SAPIO_CDS10484"/>
<evidence type="ECO:0000313" key="9">
    <source>
        <dbReference type="Proteomes" id="UP000028545"/>
    </source>
</evidence>
<keyword evidence="3 5" id="KW-0863">Zinc-finger</keyword>
<dbReference type="OrthoDB" id="8117402at2759"/>
<feature type="compositionally biased region" description="Polar residues" evidence="6">
    <location>
        <begin position="407"/>
        <end position="426"/>
    </location>
</feature>
<dbReference type="InterPro" id="IPR036236">
    <property type="entry name" value="Znf_C2H2_sf"/>
</dbReference>
<protein>
    <recommendedName>
        <fullName evidence="7">C2H2-type domain-containing protein</fullName>
    </recommendedName>
</protein>
<dbReference type="GO" id="GO:0000981">
    <property type="term" value="F:DNA-binding transcription factor activity, RNA polymerase II-specific"/>
    <property type="evidence" value="ECO:0007669"/>
    <property type="project" value="TreeGrafter"/>
</dbReference>
<evidence type="ECO:0000256" key="6">
    <source>
        <dbReference type="SAM" id="MobiDB-lite"/>
    </source>
</evidence>
<dbReference type="AlphaFoldDB" id="A0A084FVI6"/>
<gene>
    <name evidence="8" type="ORF">SAPIO_CDS10484</name>
</gene>
<feature type="compositionally biased region" description="Basic and acidic residues" evidence="6">
    <location>
        <begin position="305"/>
        <end position="315"/>
    </location>
</feature>
<feature type="compositionally biased region" description="Basic and acidic residues" evidence="6">
    <location>
        <begin position="219"/>
        <end position="247"/>
    </location>
</feature>
<evidence type="ECO:0000256" key="1">
    <source>
        <dbReference type="ARBA" id="ARBA00022723"/>
    </source>
</evidence>
<reference evidence="8 9" key="1">
    <citation type="journal article" date="2014" name="Genome Announc.">
        <title>Draft genome sequence of the pathogenic fungus Scedosporium apiospermum.</title>
        <authorList>
            <person name="Vandeputte P."/>
            <person name="Ghamrawi S."/>
            <person name="Rechenmann M."/>
            <person name="Iltis A."/>
            <person name="Giraud S."/>
            <person name="Fleury M."/>
            <person name="Thornton C."/>
            <person name="Delhaes L."/>
            <person name="Meyer W."/>
            <person name="Papon N."/>
            <person name="Bouchara J.P."/>
        </authorList>
    </citation>
    <scope>NUCLEOTIDE SEQUENCE [LARGE SCALE GENOMIC DNA]</scope>
    <source>
        <strain evidence="8 9">IHEM 14462</strain>
    </source>
</reference>
<dbReference type="OMA" id="NFANHIN"/>
<dbReference type="GeneID" id="27719685"/>
<feature type="region of interest" description="Disordered" evidence="6">
    <location>
        <begin position="368"/>
        <end position="470"/>
    </location>
</feature>
<feature type="domain" description="C2H2-type" evidence="7">
    <location>
        <begin position="507"/>
        <end position="538"/>
    </location>
</feature>
<dbReference type="PANTHER" id="PTHR19818">
    <property type="entry name" value="ZINC FINGER PROTEIN ZIC AND GLI"/>
    <property type="match status" value="1"/>
</dbReference>
<feature type="region of interest" description="Disordered" evidence="6">
    <location>
        <begin position="305"/>
        <end position="333"/>
    </location>
</feature>
<keyword evidence="9" id="KW-1185">Reference proteome</keyword>
<dbReference type="Proteomes" id="UP000028545">
    <property type="component" value="Unassembled WGS sequence"/>
</dbReference>
<accession>A0A084FVI6</accession>
<proteinExistence type="predicted"/>
<evidence type="ECO:0000259" key="7">
    <source>
        <dbReference type="PROSITE" id="PS50157"/>
    </source>
</evidence>
<dbReference type="GO" id="GO:0045944">
    <property type="term" value="P:positive regulation of transcription by RNA polymerase II"/>
    <property type="evidence" value="ECO:0007669"/>
    <property type="project" value="UniProtKB-ARBA"/>
</dbReference>
<dbReference type="SMART" id="SM00355">
    <property type="entry name" value="ZnF_C2H2"/>
    <property type="match status" value="5"/>
</dbReference>
<keyword evidence="1" id="KW-0479">Metal-binding</keyword>
<evidence type="ECO:0000256" key="2">
    <source>
        <dbReference type="ARBA" id="ARBA00022737"/>
    </source>
</evidence>
<dbReference type="SUPFAM" id="SSF57667">
    <property type="entry name" value="beta-beta-alpha zinc fingers"/>
    <property type="match status" value="1"/>
</dbReference>
<dbReference type="EMBL" id="JOWA01000165">
    <property type="protein sequence ID" value="KEZ39098.1"/>
    <property type="molecule type" value="Genomic_DNA"/>
</dbReference>
<keyword evidence="4" id="KW-0862">Zinc</keyword>
<dbReference type="GO" id="GO:0000978">
    <property type="term" value="F:RNA polymerase II cis-regulatory region sequence-specific DNA binding"/>
    <property type="evidence" value="ECO:0007669"/>
    <property type="project" value="TreeGrafter"/>
</dbReference>
<dbReference type="InterPro" id="IPR050329">
    <property type="entry name" value="GLI_C2H2-zinc-finger"/>
</dbReference>
<dbReference type="PANTHER" id="PTHR19818:SF139">
    <property type="entry name" value="PAIR-RULE PROTEIN ODD-PAIRED"/>
    <property type="match status" value="1"/>
</dbReference>
<dbReference type="HOGENOM" id="CLU_031491_2_0_1"/>
<keyword evidence="2" id="KW-0677">Repeat</keyword>
<sequence>MAPRPSEQRPACEECHKVFPTCDALAAHKLEMMDSGKGHNHCVECGRMFSNPDTVLLHQFQYHAKPQDLQCPGCGLSFVRVGGLISHIESGQCRRISKEALDASRIQKLQMGKGLEDAGDPNHPNKGYYAQYIVKNLPPAHAKPPVPYKLPVLDNSPVLAKSPVPDKPPVPAKEDPVPVKKVALPKPLDISNKDDFPTLADAVAAFKEADKRRAAKALKGAEDKQSKEPEASDKSSVTDDVQSKKQGEVLIDIGSVKEPSTVSGPSHEPAKSGGTVKKRKPMLSDGLRQIRFTRTGVYLEKLKSDDGVEEAHSEVGVENSISGGVTKTPKDGDVVTIDKESCYEAADGSDSAGVPKLDNVSANAVADLPAQIPNTGSEEYVPPHLRGKKGKQPIYPPGEQQARDDNSIGQSSSHSRNASGANQMGSSDGGLPKTAAAQNTGSPKKADPHGGASTWIGESWDAPHNPQVKWDNGELLNGGVGESLDITDPRHRDFNLAHHYREWSKKFHCPKADCKKSFTMGHALVDHLTSGAHAYDGRKLQCPHCLRYFRSATALTQHSESQSTRCGIRMTEDFRPFLDQLTAGIADVSGTLEDYTNRYVVTEESIRKFGDQGERGVKVIKALDKFAEEKEKERSEYWAEKQREMTW</sequence>
<feature type="region of interest" description="Disordered" evidence="6">
    <location>
        <begin position="159"/>
        <end position="178"/>
    </location>
</feature>
<feature type="domain" description="C2H2-type" evidence="7">
    <location>
        <begin position="40"/>
        <end position="68"/>
    </location>
</feature>
<evidence type="ECO:0000256" key="3">
    <source>
        <dbReference type="ARBA" id="ARBA00022771"/>
    </source>
</evidence>
<dbReference type="PROSITE" id="PS50157">
    <property type="entry name" value="ZINC_FINGER_C2H2_2"/>
    <property type="match status" value="2"/>
</dbReference>